<feature type="region of interest" description="Disordered" evidence="2">
    <location>
        <begin position="119"/>
        <end position="167"/>
    </location>
</feature>
<dbReference type="Pfam" id="PF12624">
    <property type="entry name" value="VPS13_N"/>
    <property type="match status" value="1"/>
</dbReference>
<comment type="caution">
    <text evidence="4">The sequence shown here is derived from an EMBL/GenBank/DDBJ whole genome shotgun (WGS) entry which is preliminary data.</text>
</comment>
<feature type="region of interest" description="Disordered" evidence="2">
    <location>
        <begin position="407"/>
        <end position="488"/>
    </location>
</feature>
<feature type="non-terminal residue" evidence="4">
    <location>
        <position position="3744"/>
    </location>
</feature>
<gene>
    <name evidence="4" type="ORF">SCF082_LOCUS47640</name>
</gene>
<evidence type="ECO:0000259" key="3">
    <source>
        <dbReference type="Pfam" id="PF12624"/>
    </source>
</evidence>
<feature type="region of interest" description="Disordered" evidence="2">
    <location>
        <begin position="561"/>
        <end position="582"/>
    </location>
</feature>
<dbReference type="InterPro" id="IPR039782">
    <property type="entry name" value="VPS13B"/>
</dbReference>
<dbReference type="PANTHER" id="PTHR12517">
    <property type="entry name" value="VACUOLAR PROTEIN SORTING-ASSOCIATED PROTEIN 13B"/>
    <property type="match status" value="1"/>
</dbReference>
<protein>
    <submittedName>
        <fullName evidence="4">Vacuolar protein sorting-associated protein 13B (Cohen syndrome protein 1 homolog)</fullName>
    </submittedName>
</protein>
<keyword evidence="5" id="KW-1185">Reference proteome</keyword>
<evidence type="ECO:0000313" key="4">
    <source>
        <dbReference type="EMBL" id="CAK9101913.1"/>
    </source>
</evidence>
<feature type="region of interest" description="Disordered" evidence="2">
    <location>
        <begin position="276"/>
        <end position="296"/>
    </location>
</feature>
<feature type="compositionally biased region" description="Acidic residues" evidence="2">
    <location>
        <begin position="415"/>
        <end position="425"/>
    </location>
</feature>
<feature type="compositionally biased region" description="Polar residues" evidence="2">
    <location>
        <begin position="158"/>
        <end position="167"/>
    </location>
</feature>
<evidence type="ECO:0000256" key="2">
    <source>
        <dbReference type="SAM" id="MobiDB-lite"/>
    </source>
</evidence>
<evidence type="ECO:0000256" key="1">
    <source>
        <dbReference type="ARBA" id="ARBA00022448"/>
    </source>
</evidence>
<feature type="region of interest" description="Disordered" evidence="2">
    <location>
        <begin position="1661"/>
        <end position="1680"/>
    </location>
</feature>
<sequence>MLGVGDYLLGPLRRYLTQSLEASLSKYIRNINIETIGVGGVIVLRDLELRLGALQRSLKIPLTFEFARGFIKELKIQIPWTKLLSQPVHISVSTIEIILTARSELQFRRLQNRYRRRSTSSLGEHSVDAGVQRKVDGDDGGDRYRDQDRDAEHAQGPEQGSETEQQQSWLQDAIRRIVANATIQVSNLVLKYEHANVVLSASFRSMQLFSANPNDGWRQQFQEPQGPNRQIFKALEMKDLTVNLDSASRSDRSELPLISRASASLRALVSVDPFVGARPTTSEHHTSPKQHHARQASTDHLFDMIKRSSSSQQLDRNSARRGLSSEKDPFRGTSCMLPVTSNLDRQDIVLWRVAPQHDQNQTQGALDWVVVAVTDVWVQRLDVSVSEKQFVMLGKLMVLPQEEQQHQQHAQCLKEEEDGEEEENSGSENAEGMDEQQGQVQDDEQRSRRRSSSSSNSSNGKDDQEKEDQAHQHKQEQEQLQLPPNQDGWGSWAWNVIVGEDDHAPDHLESEIISFAAKSAQKARQQRLEAIREAKERQRFLVVGGLRVDEFSMTFLVHKTSSKRSAHGVPRPTPPPSPGPSVMQVPVANFGVVRVEVDPVTTGAASMDSSPGGTLLSAVPVMRLQADGFTLEARRVQDQRKRVDAEDESCLLLFVDLDCVRWTRVEQGHDVVLWGTAPNDVPDPMPHPRSCWSFFSGQPKQHKCCLGTSIFRRSDKAFRCHVALRTASMTLVDAAFGSLTCRVDVATVQAIYTFFGLAPETPEDLRTKPIRIRTEKGSAGAAIQDLANEYSNSGKNKDSSEPSASAMLRPVDVLCTFARFNAAFSTALADAVPQKEHSCLGMVVRSATVRCVLNPELLPALGEQSFPGTKGYFPVDQSIHRQSPTVLLHGEEQPRNPEAKRALHVFLSQATVYLDKSSSVISHDLDKTRKLEQNVFETILLQLAAARTFAELPDKLSQGAAEFDLGALHALLHPVESCRAVEIVCFVLRPMSSKSAAPVEPLYFSRASSGTTLSEGQFRVELGQLAVALQAQTQFRASVERLGVYTVRNGIEARILDINAAQSVAAVHLTQPTDRPLGVACRLGTVFVDMTGFLSLHNWSRLLRRRIDGILMVYVVLKPDKAKPSVLGTTLHVPAHHTELPTNSRWSNGVQADINIAGGHVHLPSTLVLETPPIQVKSTSVEVVQGSVGACRLTSHLQHRRVIFQHSETTWSAELRPVSIDLSVAMRTVSLDLDFERLIAISNARHAFERLLVSSSPSPSRRPTNASSFKANLKLQVKELNTRIHPMQACVESAPQKGSAFEIPQSVKLTVTSVALSAQQVGSTLESVVFGIGDIAVLEHAFPDKIKTPVPKSLLHHLAHHHVLVCVLQFLAQDDVIGVANACNVGLVVGLHSWFHSLKRLSDTLRLTGGVTPQDHEVVPLLTTMKAFQVDAEKPDCCLQADFSTDAVSFASVPLDMIYRPAVITSCAQLFASDAAMFLRPRPADREPARRETDLRPWRIPKVKLGTLRIFVPVGNSFRPQLRPSRSILLSVEQVAGGQSSASIGPVRFGACTLGIASTVVAQQHSNTRGPMERAFTRIYNRTLHVFRQPFLARPVSMSLVHARGDDVNASVDPVDLQLDMEGLQMLHQAATQIDSSDVVPMLVDPLERVQDAAMARLLQRDPVGEASPRRPTSPGPVAPWTKLHVQLPRASVKVESLVFGVDELELNSTGAASGSIRIAGMSLATQSPKTQEIGRVGRICLSWQDQGAVLDVRDELKICLDAKIVQTVSGISAEMQAIPDRTRQAMAHAQHKAWVLKETLKRLAADLAKGRPFFEELSTQRARYVIKVVFPRCSAELFTSLEVPESRLHMHIDQAFLQRQFVNSAFSEFEMMLVGFQIARSQDHVVCQPLDLRCSVLKQVHPFGRIDVKLETSSEVSIVLSKETLAVLQALSVGFAGRTASPLRSSQAQHVVDRLFAELRPQTFHGSNDSDDDVVNPNDFECLKRISDYDADVGIQPGQVAFVVGGLDDAFLERENWWTCSAHQQENEEDTRLQNGGRCVDTNLPQADWCALQWRYFEPRQLVELDLSSPLPLPKQVVKSALEGKGDVVACELCFWDSIQAAHVVVSRFQVPVEVVDEGVPSRSTTVEEFADAFSNLVELSVAEDSSAGNEPADAAPTTFPVDLSMLDPDNNECSPYWTLRWHSRAHKGDLIALDSRLAVCVALSRCVVVRSRCAFDFWHRAQLELEAAALRIAVLHAAQDDVRKKQEELFVVQAAKVELFRQTGVVFKGQDRVRASADVELLLQDFGFLTLFPVVEVQRMTISRSKSLGNEAVSVGCRASKCNVSPRTVLPMHFGINLFLQDVATLQARVAELLQQGNSDDRAGPGSAQDDVSSLQYLFVNATGRTLWFGQFGTAEALRLNHGQELSYSWRVSQAYLRPSMADVELLRRKVLGQGLTEDHVAAVVAQREAAARGFEGFVLSALASAQDAERPGSWSTNLWISCQRGENGLQTIVRVLPSHMVVSRVPRPLSLRFASSTYQIPPYPAAALAKTAKACINGGNKDEVRPPPEVKVSGEPKHQADLHDPIGFIDEAYFDIGYGGASCLGLSCPNLDGIAPVRESDEDPLVQELVFQLGRQIDWSHPISLGKPDGTVGPPQLCMIPAVPGGQALWLWVHVRQASILDRDGCPVGAWHVIEVWPTAYFVNQTSAAVHCRVRGQTRLEALQHALETHDEEESSKAWPALDPAKMQGASHLSVADQDGSVEASEWRIEPGECIAVLLDPTQQQLLSVAPAAEDTRERDLQWTEPLLRLQESIFAKVIASYGATLEVVDRKQHRAATCIASRRVRSGRPDELSMEAYAIAGNAALFFNLTAPVRVVNSTDRDLHLRWGDETVAFVKQDAALSLAWPLQKVEAIAIGLDEATWSSEIPMSATDQHIVAIPVFASSLDPINSGWVAQFWVEVTLSGNGDDRSASIRIKNRIMVHNATGLDLEMMTESLFGEQLHPYAVGQDHCATPLSFFSDDPLGVEEEETLTEDPARGAVAAKGDQLRGKQEEAHSQSLSAWLLQRSGRSTSASSIGSLLNGISEADFRECRLLSTSFRLRVAESQNWSATVLVPSLSVEGKWRQTLYVKTRPGIVDCFSCVADEVNGMVQVALLRNSQPDCMVHNQTSESICVAVPSTLLGWSSALLRRRSRGGSFNMRADQDATASGRKSAGAKSDVDVFVIPARTTVSLEWDSLMQCTRSRNFEVLTSTVDDVPDDRLQRSLEKILVQRGELDPPLRSISATDLRDQNGVNFAERASANSFQFKLAKTATSELPLLTSVDASTLDFSLARQTDQPILDVAGSLDEHLFVTMRRDFAWWDIMIAPATTPTRGQGEGTWLPEQQDEQRQAQKATGVPKVRKVLLHIGDLQVSLFDNALETVYLEVADLEVVHFQRKRWDRLKHRAQLERTNTVVVRAKGFHMDSYVPESEIPVFWYCMPAKDDDHYGHRAAPWHGQDRVLLGARWTEIEGMRPQVDLVQAELAPTTVAIEDALLRRLAHVVTPIAAVVVAQERRFQSLRQNRALAARQQEHAQHESEGRVGAGRGFVDAKVPSEIMPAASDRIYVRKLCIGELQLMATVRTTTLPMFVGIDRTQLRFSKVELADLYEGPLALQKDLMAHYVADAILGSPALLGSLEILGNPVGFVRSVGAGMYDLFSLPLGAIRHGYGAGGVLRGVARGWTSLLLHFGEGALMSVSGFSSSVARNLDRLSLDPAYAAQR</sequence>
<dbReference type="PANTHER" id="PTHR12517:SF0">
    <property type="entry name" value="INTERMEMBRANE LIPID TRANSFER PROTEIN VPS13B"/>
    <property type="match status" value="1"/>
</dbReference>
<feature type="region of interest" description="Disordered" evidence="2">
    <location>
        <begin position="308"/>
        <end position="333"/>
    </location>
</feature>
<dbReference type="InterPro" id="IPR026854">
    <property type="entry name" value="VPS13_N"/>
</dbReference>
<feature type="domain" description="Chorein N-terminal" evidence="3">
    <location>
        <begin position="14"/>
        <end position="249"/>
    </location>
</feature>
<dbReference type="Proteomes" id="UP001642464">
    <property type="component" value="Unassembled WGS sequence"/>
</dbReference>
<dbReference type="EMBL" id="CAXAMM010041927">
    <property type="protein sequence ID" value="CAK9101913.1"/>
    <property type="molecule type" value="Genomic_DNA"/>
</dbReference>
<feature type="region of interest" description="Disordered" evidence="2">
    <location>
        <begin position="3013"/>
        <end position="3034"/>
    </location>
</feature>
<name>A0ABP0RMR4_9DINO</name>
<feature type="region of interest" description="Disordered" evidence="2">
    <location>
        <begin position="3356"/>
        <end position="3377"/>
    </location>
</feature>
<feature type="compositionally biased region" description="Basic and acidic residues" evidence="2">
    <location>
        <begin position="460"/>
        <end position="477"/>
    </location>
</feature>
<evidence type="ECO:0000313" key="5">
    <source>
        <dbReference type="Proteomes" id="UP001642464"/>
    </source>
</evidence>
<feature type="compositionally biased region" description="Low complexity" evidence="2">
    <location>
        <begin position="478"/>
        <end position="487"/>
    </location>
</feature>
<feature type="compositionally biased region" description="Basic and acidic residues" evidence="2">
    <location>
        <begin position="125"/>
        <end position="155"/>
    </location>
</feature>
<accession>A0ABP0RMR4</accession>
<reference evidence="4 5" key="1">
    <citation type="submission" date="2024-02" db="EMBL/GenBank/DDBJ databases">
        <authorList>
            <person name="Chen Y."/>
            <person name="Shah S."/>
            <person name="Dougan E. K."/>
            <person name="Thang M."/>
            <person name="Chan C."/>
        </authorList>
    </citation>
    <scope>NUCLEOTIDE SEQUENCE [LARGE SCALE GENOMIC DNA]</scope>
</reference>
<proteinExistence type="predicted"/>
<keyword evidence="1" id="KW-0813">Transport</keyword>
<organism evidence="4 5">
    <name type="scientific">Durusdinium trenchii</name>
    <dbReference type="NCBI Taxonomy" id="1381693"/>
    <lineage>
        <taxon>Eukaryota</taxon>
        <taxon>Sar</taxon>
        <taxon>Alveolata</taxon>
        <taxon>Dinophyceae</taxon>
        <taxon>Suessiales</taxon>
        <taxon>Symbiodiniaceae</taxon>
        <taxon>Durusdinium</taxon>
    </lineage>
</organism>
<feature type="compositionally biased region" description="Low complexity" evidence="2">
    <location>
        <begin position="426"/>
        <end position="440"/>
    </location>
</feature>